<protein>
    <submittedName>
        <fullName evidence="2">Uncharacterized protein</fullName>
    </submittedName>
</protein>
<sequence>MNQLNTYPCCLILFFAYVVFVQIAHISNA</sequence>
<organism evidence="2">
    <name type="scientific">marine metagenome</name>
    <dbReference type="NCBI Taxonomy" id="408172"/>
    <lineage>
        <taxon>unclassified sequences</taxon>
        <taxon>metagenomes</taxon>
        <taxon>ecological metagenomes</taxon>
    </lineage>
</organism>
<evidence type="ECO:0000256" key="1">
    <source>
        <dbReference type="SAM" id="Phobius"/>
    </source>
</evidence>
<keyword evidence="1" id="KW-0472">Membrane</keyword>
<name>A0A382P403_9ZZZZ</name>
<keyword evidence="1" id="KW-1133">Transmembrane helix</keyword>
<dbReference type="EMBL" id="UINC01104692">
    <property type="protein sequence ID" value="SVC68046.1"/>
    <property type="molecule type" value="Genomic_DNA"/>
</dbReference>
<reference evidence="2" key="1">
    <citation type="submission" date="2018-05" db="EMBL/GenBank/DDBJ databases">
        <authorList>
            <person name="Lanie J.A."/>
            <person name="Ng W.-L."/>
            <person name="Kazmierczak K.M."/>
            <person name="Andrzejewski T.M."/>
            <person name="Davidsen T.M."/>
            <person name="Wayne K.J."/>
            <person name="Tettelin H."/>
            <person name="Glass J.I."/>
            <person name="Rusch D."/>
            <person name="Podicherti R."/>
            <person name="Tsui H.-C.T."/>
            <person name="Winkler M.E."/>
        </authorList>
    </citation>
    <scope>NUCLEOTIDE SEQUENCE</scope>
</reference>
<evidence type="ECO:0000313" key="2">
    <source>
        <dbReference type="EMBL" id="SVC68046.1"/>
    </source>
</evidence>
<dbReference type="AlphaFoldDB" id="A0A382P403"/>
<accession>A0A382P403</accession>
<keyword evidence="1" id="KW-0812">Transmembrane</keyword>
<proteinExistence type="predicted"/>
<gene>
    <name evidence="2" type="ORF">METZ01_LOCUS320900</name>
</gene>
<feature type="transmembrane region" description="Helical" evidence="1">
    <location>
        <begin position="7"/>
        <end position="26"/>
    </location>
</feature>